<dbReference type="InterPro" id="IPR002347">
    <property type="entry name" value="SDR_fam"/>
</dbReference>
<dbReference type="CDD" id="cd05325">
    <property type="entry name" value="carb_red_sniffer_like_SDR_c"/>
    <property type="match status" value="1"/>
</dbReference>
<dbReference type="GO" id="GO:0005737">
    <property type="term" value="C:cytoplasm"/>
    <property type="evidence" value="ECO:0007669"/>
    <property type="project" value="TreeGrafter"/>
</dbReference>
<dbReference type="InterPro" id="IPR036291">
    <property type="entry name" value="NAD(P)-bd_dom_sf"/>
</dbReference>
<dbReference type="GO" id="GO:0016491">
    <property type="term" value="F:oxidoreductase activity"/>
    <property type="evidence" value="ECO:0007669"/>
    <property type="project" value="UniProtKB-KW"/>
</dbReference>
<dbReference type="EMBL" id="UOEU01000842">
    <property type="protein sequence ID" value="VAW41427.1"/>
    <property type="molecule type" value="Genomic_DNA"/>
</dbReference>
<dbReference type="PRINTS" id="PR00081">
    <property type="entry name" value="GDHRDH"/>
</dbReference>
<organism evidence="3">
    <name type="scientific">hydrothermal vent metagenome</name>
    <dbReference type="NCBI Taxonomy" id="652676"/>
    <lineage>
        <taxon>unclassified sequences</taxon>
        <taxon>metagenomes</taxon>
        <taxon>ecological metagenomes</taxon>
    </lineage>
</organism>
<sequence length="233" mass="25750">MRKILITGANRGIGLELTRQFLAHGDFVIATCRQPVKAAELHILAETFADQLMIQQLDVTNDDSVAVAKTAVSHKIKSLDIIINNAGILYGDETFTNFDPKKMQHTFDVNVVGTMRVVTQFIELLRLGNSAKIINISSQLGSLIENERDTGHYSYNSSKAALNMVTRKLVYDTKEDNITVISMHPGWVQTDMGGASATLQTPESAQGIMDVMSRLTLADSGKFYVYSGEEHPW</sequence>
<dbReference type="InterPro" id="IPR051468">
    <property type="entry name" value="Fungal_SecMetab_SDRs"/>
</dbReference>
<evidence type="ECO:0000313" key="3">
    <source>
        <dbReference type="EMBL" id="VAW41427.1"/>
    </source>
</evidence>
<dbReference type="Gene3D" id="3.40.50.720">
    <property type="entry name" value="NAD(P)-binding Rossmann-like Domain"/>
    <property type="match status" value="1"/>
</dbReference>
<protein>
    <recommendedName>
        <fullName evidence="4">Short-chain dehydrogenase/reductase (SDR) superfamily</fullName>
    </recommendedName>
</protein>
<proteinExistence type="predicted"/>
<keyword evidence="2" id="KW-0560">Oxidoreductase</keyword>
<dbReference type="Pfam" id="PF00106">
    <property type="entry name" value="adh_short"/>
    <property type="match status" value="1"/>
</dbReference>
<dbReference type="AlphaFoldDB" id="A0A3B0VSI6"/>
<reference evidence="3" key="1">
    <citation type="submission" date="2018-06" db="EMBL/GenBank/DDBJ databases">
        <authorList>
            <person name="Zhirakovskaya E."/>
        </authorList>
    </citation>
    <scope>NUCLEOTIDE SEQUENCE</scope>
</reference>
<accession>A0A3B0VSI6</accession>
<dbReference type="PRINTS" id="PR00080">
    <property type="entry name" value="SDRFAMILY"/>
</dbReference>
<gene>
    <name evidence="3" type="ORF">MNBD_CHLOROFLEXI01-1809</name>
</gene>
<name>A0A3B0VSI6_9ZZZZ</name>
<dbReference type="SUPFAM" id="SSF51735">
    <property type="entry name" value="NAD(P)-binding Rossmann-fold domains"/>
    <property type="match status" value="1"/>
</dbReference>
<dbReference type="PANTHER" id="PTHR43544">
    <property type="entry name" value="SHORT-CHAIN DEHYDROGENASE/REDUCTASE"/>
    <property type="match status" value="1"/>
</dbReference>
<evidence type="ECO:0000256" key="1">
    <source>
        <dbReference type="ARBA" id="ARBA00022857"/>
    </source>
</evidence>
<evidence type="ECO:0000256" key="2">
    <source>
        <dbReference type="ARBA" id="ARBA00023002"/>
    </source>
</evidence>
<dbReference type="PANTHER" id="PTHR43544:SF7">
    <property type="entry name" value="NADB-LER2"/>
    <property type="match status" value="1"/>
</dbReference>
<evidence type="ECO:0008006" key="4">
    <source>
        <dbReference type="Google" id="ProtNLM"/>
    </source>
</evidence>
<keyword evidence="1" id="KW-0521">NADP</keyword>